<accession>A0A6J8A4V9</accession>
<feature type="compositionally biased region" description="Basic and acidic residues" evidence="1">
    <location>
        <begin position="379"/>
        <end position="394"/>
    </location>
</feature>
<evidence type="ECO:0000256" key="1">
    <source>
        <dbReference type="SAM" id="MobiDB-lite"/>
    </source>
</evidence>
<sequence>MKITKLNDILLQSATLVLILAFLKVKILSAQRQFRVFRIEANPHLQRNEPFNFMTSGQENVLHFDGGSFRVEGAVPREISQGQSDSGRSFQSNPAHESQGLGFDRQVSLPLDPFGQFMVDVLPDHLRQKVRLEKIAHTDNSPSGVLPDHLRSTSNNENKQSSHKKENHRLNQAVSDQHNVYNQNEPSKKAHDHKEPMNENIGMFDMLMDPQQSRINDGIHSPFDTFHPTPSPGAFNPDGYFPGLFPFSVDGEFEPFLMQSHPRSIDLRMENPQQNSQQSHTPLGNNSTGNGEKLPSHISNRKPNVPEQGIVATKNQKKSFIDSQLINQQDQSKHTAFIMDAMLQNRRFMDAMDEIRHISRFSKPLLRQSNQKQFVTKTSNKDSKQQESKVKDSKIQQTQTEKQSKEIGNKKSNNTKPKKKFVQLSKSPKHLVESIRKQVINVGDPRAPKVVKIQIESDRPELTKSLLMNLLTDPNVQIINGPSQNNVKSNGNKQSTKTSLLSLLSGQQQPHQQFSAGIPSSYYTKEIITPQFTKTIAKPRFRAGIPISHFQDKQFIKTVKKHSRLFEENHNAKTMIPNSLKQKDQYSPKQKINKMKANVDNTQSDMRMISPKRVVNQIKNHKQRKQKVEIELPKIFVPFDKTMNANNKEVYVSAIPSFSMYQGNRKFPVRQTQTVPQNKIVVEGNKREKAYVQPAGSMTISTVKTVKEQFDSGIPKINHIAVSEALVKIPLNKVQPGVHVPILNENIGQNIKSKVDKMTKKKNIIGKEAALKTIAPVSEVVSINQKDKSSNAEVSNKEFVSSSILTTDAKKDKKLKENVTIEKNEKKKESSSKKEDSKSKKKSKRRKSKKSRSKKKSGKSKNKSKNRSDKSKQGIPSIVYDITCTLSTGSL</sequence>
<feature type="region of interest" description="Disordered" evidence="1">
    <location>
        <begin position="369"/>
        <end position="427"/>
    </location>
</feature>
<evidence type="ECO:0000313" key="2">
    <source>
        <dbReference type="EMBL" id="CAC5360747.1"/>
    </source>
</evidence>
<protein>
    <submittedName>
        <fullName evidence="2">Uncharacterized protein</fullName>
    </submittedName>
</protein>
<dbReference type="OrthoDB" id="6113495at2759"/>
<keyword evidence="3" id="KW-1185">Reference proteome</keyword>
<feature type="compositionally biased region" description="Polar residues" evidence="1">
    <location>
        <begin position="272"/>
        <end position="290"/>
    </location>
</feature>
<feature type="compositionally biased region" description="Polar residues" evidence="1">
    <location>
        <begin position="170"/>
        <end position="185"/>
    </location>
</feature>
<feature type="compositionally biased region" description="Basic and acidic residues" evidence="1">
    <location>
        <begin position="186"/>
        <end position="195"/>
    </location>
</feature>
<dbReference type="EMBL" id="CACVKT020000572">
    <property type="protein sequence ID" value="CAC5360747.1"/>
    <property type="molecule type" value="Genomic_DNA"/>
</dbReference>
<feature type="region of interest" description="Disordered" evidence="1">
    <location>
        <begin position="135"/>
        <end position="195"/>
    </location>
</feature>
<dbReference type="Proteomes" id="UP000507470">
    <property type="component" value="Unassembled WGS sequence"/>
</dbReference>
<feature type="compositionally biased region" description="Basic and acidic residues" evidence="1">
    <location>
        <begin position="822"/>
        <end position="838"/>
    </location>
</feature>
<feature type="region of interest" description="Disordered" evidence="1">
    <location>
        <begin position="272"/>
        <end position="307"/>
    </location>
</feature>
<feature type="compositionally biased region" description="Basic residues" evidence="1">
    <location>
        <begin position="839"/>
        <end position="865"/>
    </location>
</feature>
<proteinExistence type="predicted"/>
<dbReference type="AlphaFoldDB" id="A0A6J8A4V9"/>
<feature type="region of interest" description="Disordered" evidence="1">
    <location>
        <begin position="822"/>
        <end position="876"/>
    </location>
</feature>
<feature type="compositionally biased region" description="Polar residues" evidence="1">
    <location>
        <begin position="369"/>
        <end position="378"/>
    </location>
</feature>
<feature type="compositionally biased region" description="Polar residues" evidence="1">
    <location>
        <begin position="80"/>
        <end position="96"/>
    </location>
</feature>
<gene>
    <name evidence="2" type="ORF">MCOR_3120</name>
</gene>
<evidence type="ECO:0000313" key="3">
    <source>
        <dbReference type="Proteomes" id="UP000507470"/>
    </source>
</evidence>
<reference evidence="2 3" key="1">
    <citation type="submission" date="2020-06" db="EMBL/GenBank/DDBJ databases">
        <authorList>
            <person name="Li R."/>
            <person name="Bekaert M."/>
        </authorList>
    </citation>
    <scope>NUCLEOTIDE SEQUENCE [LARGE SCALE GENOMIC DNA]</scope>
    <source>
        <strain evidence="3">wild</strain>
    </source>
</reference>
<feature type="region of interest" description="Disordered" evidence="1">
    <location>
        <begin position="80"/>
        <end position="100"/>
    </location>
</feature>
<name>A0A6J8A4V9_MYTCO</name>
<organism evidence="2 3">
    <name type="scientific">Mytilus coruscus</name>
    <name type="common">Sea mussel</name>
    <dbReference type="NCBI Taxonomy" id="42192"/>
    <lineage>
        <taxon>Eukaryota</taxon>
        <taxon>Metazoa</taxon>
        <taxon>Spiralia</taxon>
        <taxon>Lophotrochozoa</taxon>
        <taxon>Mollusca</taxon>
        <taxon>Bivalvia</taxon>
        <taxon>Autobranchia</taxon>
        <taxon>Pteriomorphia</taxon>
        <taxon>Mytilida</taxon>
        <taxon>Mytiloidea</taxon>
        <taxon>Mytilidae</taxon>
        <taxon>Mytilinae</taxon>
        <taxon>Mytilus</taxon>
    </lineage>
</organism>